<feature type="compositionally biased region" description="Polar residues" evidence="1">
    <location>
        <begin position="56"/>
        <end position="72"/>
    </location>
</feature>
<evidence type="ECO:0000256" key="1">
    <source>
        <dbReference type="SAM" id="MobiDB-lite"/>
    </source>
</evidence>
<organism evidence="2 3">
    <name type="scientific">Cutaneotrichosporon cavernicola</name>
    <dbReference type="NCBI Taxonomy" id="279322"/>
    <lineage>
        <taxon>Eukaryota</taxon>
        <taxon>Fungi</taxon>
        <taxon>Dikarya</taxon>
        <taxon>Basidiomycota</taxon>
        <taxon>Agaricomycotina</taxon>
        <taxon>Tremellomycetes</taxon>
        <taxon>Trichosporonales</taxon>
        <taxon>Trichosporonaceae</taxon>
        <taxon>Cutaneotrichosporon</taxon>
    </lineage>
</organism>
<feature type="region of interest" description="Disordered" evidence="1">
    <location>
        <begin position="763"/>
        <end position="795"/>
    </location>
</feature>
<dbReference type="EMBL" id="AP028214">
    <property type="protein sequence ID" value="BEI90068.1"/>
    <property type="molecule type" value="Genomic_DNA"/>
</dbReference>
<dbReference type="RefSeq" id="XP_060455334.1">
    <property type="nucleotide sequence ID" value="XM_060598551.1"/>
</dbReference>
<dbReference type="AlphaFoldDB" id="A0AA48L2Q8"/>
<feature type="region of interest" description="Disordered" evidence="1">
    <location>
        <begin position="278"/>
        <end position="356"/>
    </location>
</feature>
<feature type="compositionally biased region" description="Basic residues" evidence="1">
    <location>
        <begin position="780"/>
        <end position="795"/>
    </location>
</feature>
<sequence>MHPLSMIGEPEAMAVEALLSLRHARTPAPPQPVYHEGEATAAQSLLDLHYTGAPSHHSQPPSHTRGTASSEMTENHHYLDNRHMPAVANVPFPISDMLYIGPRPVYTPPQAAIHQAAIHQAAIHQAAIHQSPPSNNIRNLPEPIPAHRPIVPAISSPPRPAQFYSEPVRGGPSKHRSAYQPSAHPFGPSMVKRTPRSPHIRLPPIQGILKNTNSGPLSPLRRVSGSSPTVPKELFWYPPGGSENSPPLNVPSTRIISPRFPNSPARQAVPGAVSIRAVSGPARSSPPLPTFSNPTVANNTTSPTGPTFQSFGPPVTFAPPAPISDGKRKTVLQTKSKAPATRAKSASSNTWPSRGNLKRIGSAVLNRVSNVNILKRQRIEESKSCPAPPQLPEPKWKHDNQEQEELDQSTEEDVGELDSDEDDTFSPEGDEEEEDEPREDKGPGSPPMSAKRKHQIHLAKRRQQENDAHKQIAEAKLANFKAGKLYAYAKENPLYNPDTNIDEWLIKHWSVWGTKELSHQLEGELYRQFTDEEKRMVCTRRKKDGDPHRDLPKAVRVIYLAKYTDVANIFRPKDQACHRCVTGGYQCTQTRLPKKVRKSQNPRLPTCAACECSKGVCYIALEEGATREPKFHLDFQVWLERLDNPSAWPNFPPIDLAELDPPFPFDPVLRVYNKRTKNNSEPRSSIKREAEDDDEFEAEQPVAKRVLLEPEVNAESSAMGARRRRTSKQPLAQMVSLEPEVKVESSAMGALRRAASKLRVAGAKASIKKSTPSTAAKATQVKKKMSAKAKSKQKA</sequence>
<accession>A0AA48L2Q8</accession>
<feature type="compositionally biased region" description="Polar residues" evidence="1">
    <location>
        <begin position="290"/>
        <end position="310"/>
    </location>
</feature>
<feature type="region of interest" description="Disordered" evidence="1">
    <location>
        <begin position="379"/>
        <end position="469"/>
    </location>
</feature>
<feature type="region of interest" description="Disordered" evidence="1">
    <location>
        <begin position="166"/>
        <end position="228"/>
    </location>
</feature>
<dbReference type="GeneID" id="85493939"/>
<feature type="region of interest" description="Disordered" evidence="1">
    <location>
        <begin position="51"/>
        <end position="72"/>
    </location>
</feature>
<evidence type="ECO:0000313" key="2">
    <source>
        <dbReference type="EMBL" id="BEI90068.1"/>
    </source>
</evidence>
<feature type="region of interest" description="Disordered" evidence="1">
    <location>
        <begin position="676"/>
        <end position="733"/>
    </location>
</feature>
<reference evidence="2" key="1">
    <citation type="journal article" date="2023" name="BMC Genomics">
        <title>Chromosome-level genome assemblies of Cutaneotrichosporon spp. (Trichosporonales, Basidiomycota) reveal imbalanced evolution between nucleotide sequences and chromosome synteny.</title>
        <authorList>
            <person name="Kobayashi Y."/>
            <person name="Kayamori A."/>
            <person name="Aoki K."/>
            <person name="Shiwa Y."/>
            <person name="Matsutani M."/>
            <person name="Fujita N."/>
            <person name="Sugita T."/>
            <person name="Iwasaki W."/>
            <person name="Tanaka N."/>
            <person name="Takashima M."/>
        </authorList>
    </citation>
    <scope>NUCLEOTIDE SEQUENCE</scope>
    <source>
        <strain evidence="2">HIS019</strain>
    </source>
</reference>
<gene>
    <name evidence="2" type="ORF">CcaverHIS019_0301380</name>
</gene>
<protein>
    <submittedName>
        <fullName evidence="2">Uncharacterized protein</fullName>
    </submittedName>
</protein>
<feature type="compositionally biased region" description="Basic residues" evidence="1">
    <location>
        <begin position="450"/>
        <end position="461"/>
    </location>
</feature>
<dbReference type="Proteomes" id="UP001233271">
    <property type="component" value="Chromosome 3"/>
</dbReference>
<evidence type="ECO:0000313" key="3">
    <source>
        <dbReference type="Proteomes" id="UP001233271"/>
    </source>
</evidence>
<feature type="compositionally biased region" description="Acidic residues" evidence="1">
    <location>
        <begin position="402"/>
        <end position="437"/>
    </location>
</feature>
<name>A0AA48L2Q8_9TREE</name>
<feature type="compositionally biased region" description="Basic and acidic residues" evidence="1">
    <location>
        <begin position="678"/>
        <end position="690"/>
    </location>
</feature>
<feature type="compositionally biased region" description="Polar residues" evidence="1">
    <location>
        <begin position="768"/>
        <end position="777"/>
    </location>
</feature>
<keyword evidence="3" id="KW-1185">Reference proteome</keyword>
<proteinExistence type="predicted"/>
<dbReference type="KEGG" id="ccac:CcaHIS019_0301380"/>
<feature type="compositionally biased region" description="Polar residues" evidence="1">
    <location>
        <begin position="344"/>
        <end position="353"/>
    </location>
</feature>